<dbReference type="EMBL" id="NSKB01000001">
    <property type="protein sequence ID" value="PAU79249.1"/>
    <property type="molecule type" value="Genomic_DNA"/>
</dbReference>
<dbReference type="Proteomes" id="UP000217771">
    <property type="component" value="Unassembled WGS sequence"/>
</dbReference>
<comment type="caution">
    <text evidence="1">The sequence shown here is derived from an EMBL/GenBank/DDBJ whole genome shotgun (WGS) entry which is preliminary data.</text>
</comment>
<keyword evidence="2" id="KW-1185">Reference proteome</keyword>
<evidence type="ECO:0000313" key="2">
    <source>
        <dbReference type="Proteomes" id="UP000217771"/>
    </source>
</evidence>
<protein>
    <submittedName>
        <fullName evidence="1">Uncharacterized protein</fullName>
    </submittedName>
</protein>
<proteinExistence type="predicted"/>
<sequence>MSVSDFDFPGAELPAISPLRESYANGQIEAELKALFGDLFERVARDTFDASVLGAPHLGSFDLVRRTVNYDGLVLLQNAREEAATRYLYRAWKSADTQGRGLHFLRTYLQLLFPDQATANQLWHRKDEEYGEGFIRPDPDEEPSLSPHEDVDNAFLTSRVQVALNAEGAVRFSDSGFVDLSKISQIIGDVVPARMVPEYQIYFRSFSSIYYAATVVSGAATDVRPYRINEREQAHAAYHAAATHTVTSTELRPPIVSDIERRTPVVNGWGVHGVVSTEIRPPVSATVVQNAGLFHGCGIHGVVQTAVYPLQ</sequence>
<evidence type="ECO:0000313" key="1">
    <source>
        <dbReference type="EMBL" id="PAU79249.1"/>
    </source>
</evidence>
<name>A0A2A2F3Q8_9GAMM</name>
<organism evidence="1 2">
    <name type="scientific">Halomonas salipaludis</name>
    <dbReference type="NCBI Taxonomy" id="2032625"/>
    <lineage>
        <taxon>Bacteria</taxon>
        <taxon>Pseudomonadati</taxon>
        <taxon>Pseudomonadota</taxon>
        <taxon>Gammaproteobacteria</taxon>
        <taxon>Oceanospirillales</taxon>
        <taxon>Halomonadaceae</taxon>
        <taxon>Halomonas</taxon>
    </lineage>
</organism>
<accession>A0A2A2F3Q8</accession>
<dbReference type="AlphaFoldDB" id="A0A2A2F3Q8"/>
<reference evidence="1 2" key="1">
    <citation type="submission" date="2017-08" db="EMBL/GenBank/DDBJ databases">
        <title>Halomonas alkalisoli sp. nov., isolated from saline alkaline soil.</title>
        <authorList>
            <person name="Wang D."/>
            <person name="Zhang G."/>
        </authorList>
    </citation>
    <scope>NUCLEOTIDE SEQUENCE [LARGE SCALE GENOMIC DNA]</scope>
    <source>
        <strain evidence="1 2">WRN001</strain>
    </source>
</reference>
<gene>
    <name evidence="1" type="ORF">CK498_02440</name>
</gene>